<feature type="transmembrane region" description="Helical" evidence="5">
    <location>
        <begin position="15"/>
        <end position="33"/>
    </location>
</feature>
<protein>
    <submittedName>
        <fullName evidence="7">MFS transporter</fullName>
    </submittedName>
</protein>
<dbReference type="Pfam" id="PF07690">
    <property type="entry name" value="MFS_1"/>
    <property type="match status" value="1"/>
</dbReference>
<evidence type="ECO:0000256" key="2">
    <source>
        <dbReference type="ARBA" id="ARBA00022692"/>
    </source>
</evidence>
<organism evidence="7 8">
    <name type="scientific">Corynebacterium breve</name>
    <dbReference type="NCBI Taxonomy" id="3049799"/>
    <lineage>
        <taxon>Bacteria</taxon>
        <taxon>Bacillati</taxon>
        <taxon>Actinomycetota</taxon>
        <taxon>Actinomycetes</taxon>
        <taxon>Mycobacteriales</taxon>
        <taxon>Corynebacteriaceae</taxon>
        <taxon>Corynebacterium</taxon>
    </lineage>
</organism>
<evidence type="ECO:0000256" key="4">
    <source>
        <dbReference type="ARBA" id="ARBA00023136"/>
    </source>
</evidence>
<evidence type="ECO:0000259" key="6">
    <source>
        <dbReference type="PROSITE" id="PS50850"/>
    </source>
</evidence>
<evidence type="ECO:0000313" key="7">
    <source>
        <dbReference type="EMBL" id="WIM67026.1"/>
    </source>
</evidence>
<feature type="transmembrane region" description="Helical" evidence="5">
    <location>
        <begin position="53"/>
        <end position="71"/>
    </location>
</feature>
<name>A0ABY8VDK8_9CORY</name>
<keyword evidence="2 5" id="KW-0812">Transmembrane</keyword>
<keyword evidence="3 5" id="KW-1133">Transmembrane helix</keyword>
<feature type="transmembrane region" description="Helical" evidence="5">
    <location>
        <begin position="83"/>
        <end position="102"/>
    </location>
</feature>
<dbReference type="SUPFAM" id="SSF103473">
    <property type="entry name" value="MFS general substrate transporter"/>
    <property type="match status" value="1"/>
</dbReference>
<feature type="transmembrane region" description="Helical" evidence="5">
    <location>
        <begin position="347"/>
        <end position="369"/>
    </location>
</feature>
<comment type="subcellular location">
    <subcellularLocation>
        <location evidence="1">Cell membrane</location>
        <topology evidence="1">Multi-pass membrane protein</topology>
    </subcellularLocation>
</comment>
<dbReference type="PANTHER" id="PTHR11662:SF399">
    <property type="entry name" value="FI19708P1-RELATED"/>
    <property type="match status" value="1"/>
</dbReference>
<dbReference type="Gene3D" id="1.20.1250.20">
    <property type="entry name" value="MFS general substrate transporter like domains"/>
    <property type="match status" value="2"/>
</dbReference>
<dbReference type="InterPro" id="IPR036259">
    <property type="entry name" value="MFS_trans_sf"/>
</dbReference>
<feature type="transmembrane region" description="Helical" evidence="5">
    <location>
        <begin position="290"/>
        <end position="308"/>
    </location>
</feature>
<feature type="transmembrane region" description="Helical" evidence="5">
    <location>
        <begin position="314"/>
        <end position="335"/>
    </location>
</feature>
<dbReference type="EMBL" id="CP126969">
    <property type="protein sequence ID" value="WIM67026.1"/>
    <property type="molecule type" value="Genomic_DNA"/>
</dbReference>
<dbReference type="RefSeq" id="WP_284823821.1">
    <property type="nucleotide sequence ID" value="NZ_CP126969.1"/>
</dbReference>
<feature type="transmembrane region" description="Helical" evidence="5">
    <location>
        <begin position="226"/>
        <end position="245"/>
    </location>
</feature>
<feature type="transmembrane region" description="Helical" evidence="5">
    <location>
        <begin position="108"/>
        <end position="129"/>
    </location>
</feature>
<dbReference type="PANTHER" id="PTHR11662">
    <property type="entry name" value="SOLUTE CARRIER FAMILY 17"/>
    <property type="match status" value="1"/>
</dbReference>
<dbReference type="PROSITE" id="PS50850">
    <property type="entry name" value="MFS"/>
    <property type="match status" value="1"/>
</dbReference>
<evidence type="ECO:0000256" key="5">
    <source>
        <dbReference type="SAM" id="Phobius"/>
    </source>
</evidence>
<reference evidence="7 8" key="1">
    <citation type="submission" date="2023-05" db="EMBL/GenBank/DDBJ databases">
        <title>Corynebacterium suedekumii sp. nov. and Corynebacterium breve sp. nov. isolated from raw cow's milk.</title>
        <authorList>
            <person name="Baer M.K."/>
            <person name="Mehl L."/>
            <person name="Hellmuth R."/>
            <person name="Marke G."/>
            <person name="Lipski A."/>
        </authorList>
    </citation>
    <scope>NUCLEOTIDE SEQUENCE [LARGE SCALE GENOMIC DNA]</scope>
    <source>
        <strain evidence="7 8">R4</strain>
    </source>
</reference>
<evidence type="ECO:0000313" key="8">
    <source>
        <dbReference type="Proteomes" id="UP001225598"/>
    </source>
</evidence>
<evidence type="ECO:0000256" key="3">
    <source>
        <dbReference type="ARBA" id="ARBA00022989"/>
    </source>
</evidence>
<sequence length="435" mass="46908">MSYPDPREVVTRKALIVWGTAVLAYIIAILGRTSFGVAGVEAIDRFGVDASRIAVFTAVQVGVYAFCQIPMGLGIDRFGPRRMLVAGALVMAIGQVILGFTTNYWVAIFARILIGGGDASAFLSVMRILPYWFPIKKTPLFTQFSASLGQFGQFLSAVPFLWLLNAQGWTIAFTSLGAIGVLLCIAIWVAVEDAPEGASATKTERVSLGYSLKTVFTSATCWQAFFIHYMSMLSGILFALLWGLPLMTLGMGLSTSTAGMVLMIFSLVTMCAGPVMGWVSTRAGSTRDTVAIILAIFHFIVWAIFFSSEEPRGLVAVIMVNVVMAFLTLSSNYGFDQVRERLPKSVVATGTGMGNMGAFLAAMVASQVVGLLLDHSSHGNAFTWADFRYAWVAVFIIWAIGIIGAIVSGRMIARSAKKAEHHVVIVDEQAPTNDD</sequence>
<feature type="transmembrane region" description="Helical" evidence="5">
    <location>
        <begin position="389"/>
        <end position="408"/>
    </location>
</feature>
<dbReference type="InterPro" id="IPR011701">
    <property type="entry name" value="MFS"/>
</dbReference>
<proteinExistence type="predicted"/>
<keyword evidence="8" id="KW-1185">Reference proteome</keyword>
<feature type="transmembrane region" description="Helical" evidence="5">
    <location>
        <begin position="257"/>
        <end position="278"/>
    </location>
</feature>
<feature type="transmembrane region" description="Helical" evidence="5">
    <location>
        <begin position="169"/>
        <end position="191"/>
    </location>
</feature>
<gene>
    <name evidence="7" type="ORF">QP027_07780</name>
</gene>
<evidence type="ECO:0000256" key="1">
    <source>
        <dbReference type="ARBA" id="ARBA00004651"/>
    </source>
</evidence>
<dbReference type="InterPro" id="IPR020846">
    <property type="entry name" value="MFS_dom"/>
</dbReference>
<accession>A0ABY8VDK8</accession>
<keyword evidence="4 5" id="KW-0472">Membrane</keyword>
<dbReference type="InterPro" id="IPR050382">
    <property type="entry name" value="MFS_Na/Anion_cotransporter"/>
</dbReference>
<dbReference type="Proteomes" id="UP001225598">
    <property type="component" value="Chromosome"/>
</dbReference>
<feature type="domain" description="Major facilitator superfamily (MFS) profile" evidence="6">
    <location>
        <begin position="17"/>
        <end position="416"/>
    </location>
</feature>